<dbReference type="Proteomes" id="UP000887579">
    <property type="component" value="Unplaced"/>
</dbReference>
<evidence type="ECO:0000313" key="2">
    <source>
        <dbReference type="WBParaSite" id="ES5_v2.g26744.t1"/>
    </source>
</evidence>
<reference evidence="2" key="1">
    <citation type="submission" date="2022-11" db="UniProtKB">
        <authorList>
            <consortium name="WormBaseParasite"/>
        </authorList>
    </citation>
    <scope>IDENTIFICATION</scope>
</reference>
<dbReference type="WBParaSite" id="ES5_v2.g26744.t1">
    <property type="protein sequence ID" value="ES5_v2.g26744.t1"/>
    <property type="gene ID" value="ES5_v2.g26744"/>
</dbReference>
<evidence type="ECO:0000313" key="1">
    <source>
        <dbReference type="Proteomes" id="UP000887579"/>
    </source>
</evidence>
<proteinExistence type="predicted"/>
<protein>
    <submittedName>
        <fullName evidence="2">SCP domain-containing protein</fullName>
    </submittedName>
</protein>
<sequence length="288" mass="32703">MFQFFFIFTFLLFTTVLSQTTTTTSSSPSSEPDCLNPDLLLTPAFRKKILDDVNAGRNKLKNGQLLLNNGEYALVPESMPELNWSCDFEEEMHEYGRQYCETQQSPNQNWTSFTGFFNSEHAYLVNSGTHNLNYYTYPANYLSQHTIYTGFAPNNVISALHDKAEYLGCAIYDCQRDSNNENIFPSDPSYTIMNMMFCRVSPDVDFGEKVYEVSPTANANFPSQDVICGDGHGGDIEMRQIILEKINAVRQQIQQGTYILKNGYPALQAVNMPNLVKNILFNLKNVNN</sequence>
<organism evidence="1 2">
    <name type="scientific">Panagrolaimus sp. ES5</name>
    <dbReference type="NCBI Taxonomy" id="591445"/>
    <lineage>
        <taxon>Eukaryota</taxon>
        <taxon>Metazoa</taxon>
        <taxon>Ecdysozoa</taxon>
        <taxon>Nematoda</taxon>
        <taxon>Chromadorea</taxon>
        <taxon>Rhabditida</taxon>
        <taxon>Tylenchina</taxon>
        <taxon>Panagrolaimomorpha</taxon>
        <taxon>Panagrolaimoidea</taxon>
        <taxon>Panagrolaimidae</taxon>
        <taxon>Panagrolaimus</taxon>
    </lineage>
</organism>
<accession>A0AC34GB15</accession>
<name>A0AC34GB15_9BILA</name>